<protein>
    <submittedName>
        <fullName evidence="2">Uncharacterized protein</fullName>
    </submittedName>
</protein>
<reference evidence="2 3" key="1">
    <citation type="submission" date="2020-02" db="EMBL/GenBank/DDBJ databases">
        <title>Draft genome sequence of Haematococcus lacustris strain NIES-144.</title>
        <authorList>
            <person name="Morimoto D."/>
            <person name="Nakagawa S."/>
            <person name="Yoshida T."/>
            <person name="Sawayama S."/>
        </authorList>
    </citation>
    <scope>NUCLEOTIDE SEQUENCE [LARGE SCALE GENOMIC DNA]</scope>
    <source>
        <strain evidence="2 3">NIES-144</strain>
    </source>
</reference>
<evidence type="ECO:0000313" key="3">
    <source>
        <dbReference type="Proteomes" id="UP000485058"/>
    </source>
</evidence>
<proteinExistence type="predicted"/>
<dbReference type="AlphaFoldDB" id="A0A6A0AHS4"/>
<feature type="compositionally biased region" description="Polar residues" evidence="1">
    <location>
        <begin position="115"/>
        <end position="131"/>
    </location>
</feature>
<feature type="non-terminal residue" evidence="2">
    <location>
        <position position="227"/>
    </location>
</feature>
<feature type="compositionally biased region" description="Basic residues" evidence="1">
    <location>
        <begin position="74"/>
        <end position="84"/>
    </location>
</feature>
<evidence type="ECO:0000313" key="2">
    <source>
        <dbReference type="EMBL" id="GFH32222.1"/>
    </source>
</evidence>
<gene>
    <name evidence="2" type="ORF">HaLaN_31408</name>
</gene>
<feature type="region of interest" description="Disordered" evidence="1">
    <location>
        <begin position="1"/>
        <end position="144"/>
    </location>
</feature>
<feature type="compositionally biased region" description="Low complexity" evidence="1">
    <location>
        <begin position="16"/>
        <end position="29"/>
    </location>
</feature>
<feature type="non-terminal residue" evidence="2">
    <location>
        <position position="1"/>
    </location>
</feature>
<comment type="caution">
    <text evidence="2">The sequence shown here is derived from an EMBL/GenBank/DDBJ whole genome shotgun (WGS) entry which is preliminary data.</text>
</comment>
<dbReference type="EMBL" id="BLLF01006402">
    <property type="protein sequence ID" value="GFH32222.1"/>
    <property type="molecule type" value="Genomic_DNA"/>
</dbReference>
<dbReference type="Proteomes" id="UP000485058">
    <property type="component" value="Unassembled WGS sequence"/>
</dbReference>
<name>A0A6A0AHS4_HAELA</name>
<feature type="compositionally biased region" description="Pro residues" evidence="1">
    <location>
        <begin position="1"/>
        <end position="10"/>
    </location>
</feature>
<accession>A0A6A0AHS4</accession>
<evidence type="ECO:0000256" key="1">
    <source>
        <dbReference type="SAM" id="MobiDB-lite"/>
    </source>
</evidence>
<organism evidence="2 3">
    <name type="scientific">Haematococcus lacustris</name>
    <name type="common">Green alga</name>
    <name type="synonym">Haematococcus pluvialis</name>
    <dbReference type="NCBI Taxonomy" id="44745"/>
    <lineage>
        <taxon>Eukaryota</taxon>
        <taxon>Viridiplantae</taxon>
        <taxon>Chlorophyta</taxon>
        <taxon>core chlorophytes</taxon>
        <taxon>Chlorophyceae</taxon>
        <taxon>CS clade</taxon>
        <taxon>Chlamydomonadales</taxon>
        <taxon>Haematococcaceae</taxon>
        <taxon>Haematococcus</taxon>
    </lineage>
</organism>
<sequence length="227" mass="23012">AAPDCGPPPQGLGTVAPPTSRRPAAARAGSLGGGPLLVHECSRRCDGAPQLLQPGPGATRPDQQPGQPGCPHPTHLHPPRHRHAAALPGHCTSRHPGGRLAAAGGPSPDRGSYPTDPTASAPGSLTEAATHSTEEPAGTAAAAGQGAVPVLLQGPPRPTSIPPRHAALKHYSVPWPRCCGCCMAPLPFRELNTVPSTVACYGLGVVDGQSQSGHLQSLLSRACSLER</sequence>
<keyword evidence="3" id="KW-1185">Reference proteome</keyword>